<dbReference type="RefSeq" id="WP_003487740.1">
    <property type="nucleotide sequence ID" value="NZ_JXSU01000006.1"/>
</dbReference>
<proteinExistence type="inferred from homology"/>
<dbReference type="GO" id="GO:0030246">
    <property type="term" value="F:carbohydrate binding"/>
    <property type="evidence" value="ECO:0007669"/>
    <property type="project" value="InterPro"/>
</dbReference>
<gene>
    <name evidence="7" type="ORF">N495_01150</name>
</gene>
<evidence type="ECO:0000313" key="8">
    <source>
        <dbReference type="Proteomes" id="UP000032250"/>
    </source>
</evidence>
<comment type="similarity">
    <text evidence="1">Belongs to the SorC transcriptional regulatory family.</text>
</comment>
<dbReference type="Pfam" id="PF04198">
    <property type="entry name" value="Sugar-bind"/>
    <property type="match status" value="1"/>
</dbReference>
<evidence type="ECO:0000256" key="4">
    <source>
        <dbReference type="ARBA" id="ARBA00023163"/>
    </source>
</evidence>
<dbReference type="InterPro" id="IPR036388">
    <property type="entry name" value="WH-like_DNA-bd_sf"/>
</dbReference>
<dbReference type="InterPro" id="IPR036390">
    <property type="entry name" value="WH_DNA-bd_sf"/>
</dbReference>
<sequence>MEGILKLQQKIVPEMLKLLEKRYNILRTIYYKQPIGRRVLANDLEIGERIVRTEINFLKSQSLIDINSSGMTVTKEGEEIIDKLKSFIHEVKGLKEIENTIKNKLEIFQVIIVPGNLDEDITVKNELGKAAANYLKNIVQDKDIIALTGGSTVKEVVDNMPKINTLKDAVVVPARGGIGRDVELQANTLVANLASKINANYKLMHVQDNLSEAALKAVMEEKSIKEVLDMIHKVNILIHGIGIAEVMATRRGIASEEIAYIEEKKAVAEAFGYYFDMKGNVVHSSPTIGIKRESIKNANKLIAVSGGKKKAKAILAAELRNTNSVLITDEGAAREIINILENE</sequence>
<dbReference type="AlphaFoldDB" id="A0A0D1BYT1"/>
<evidence type="ECO:0000259" key="5">
    <source>
        <dbReference type="Pfam" id="PF04198"/>
    </source>
</evidence>
<evidence type="ECO:0000259" key="6">
    <source>
        <dbReference type="Pfam" id="PF21715"/>
    </source>
</evidence>
<feature type="domain" description="Sugar-binding" evidence="5">
    <location>
        <begin position="90"/>
        <end position="338"/>
    </location>
</feature>
<dbReference type="Gene3D" id="3.40.50.1360">
    <property type="match status" value="1"/>
</dbReference>
<dbReference type="Pfam" id="PF21715">
    <property type="entry name" value="CggR_N"/>
    <property type="match status" value="1"/>
</dbReference>
<evidence type="ECO:0000256" key="1">
    <source>
        <dbReference type="ARBA" id="ARBA00010466"/>
    </source>
</evidence>
<dbReference type="PATRIC" id="fig|1379739.3.peg.528"/>
<organism evidence="7 8">
    <name type="scientific">Clostridium botulinum B2 450</name>
    <dbReference type="NCBI Taxonomy" id="1379739"/>
    <lineage>
        <taxon>Bacteria</taxon>
        <taxon>Bacillati</taxon>
        <taxon>Bacillota</taxon>
        <taxon>Clostridia</taxon>
        <taxon>Eubacteriales</taxon>
        <taxon>Clostridiaceae</taxon>
        <taxon>Clostridium</taxon>
    </lineage>
</organism>
<dbReference type="OrthoDB" id="9793820at2"/>
<reference evidence="7 8" key="1">
    <citation type="submission" date="2014-06" db="EMBL/GenBank/DDBJ databases">
        <title>Genome characterization of distinct group I Clostridium botulinum lineages.</title>
        <authorList>
            <person name="Giordani F."/>
            <person name="Anselmo A."/>
            <person name="Fillo S."/>
            <person name="Palozzi A.M."/>
            <person name="Fortunato A."/>
            <person name="Gentile B."/>
            <person name="Ciammaruconi A."/>
            <person name="Anniballi F."/>
            <person name="De Medici D."/>
            <person name="Lista F."/>
        </authorList>
    </citation>
    <scope>NUCLEOTIDE SEQUENCE [LARGE SCALE GENOMIC DNA]</scope>
    <source>
        <strain evidence="7 8">B2 450</strain>
    </source>
</reference>
<evidence type="ECO:0000256" key="3">
    <source>
        <dbReference type="ARBA" id="ARBA00023125"/>
    </source>
</evidence>
<feature type="domain" description="CggR N-terminal DNA binding" evidence="6">
    <location>
        <begin position="19"/>
        <end position="88"/>
    </location>
</feature>
<dbReference type="InterPro" id="IPR051054">
    <property type="entry name" value="SorC_transcr_regulators"/>
</dbReference>
<dbReference type="InterPro" id="IPR007324">
    <property type="entry name" value="Sugar-bd_dom_put"/>
</dbReference>
<keyword evidence="2" id="KW-0805">Transcription regulation</keyword>
<dbReference type="InterPro" id="IPR048715">
    <property type="entry name" value="CggR_N"/>
</dbReference>
<evidence type="ECO:0000313" key="7">
    <source>
        <dbReference type="EMBL" id="KIS25217.1"/>
    </source>
</evidence>
<dbReference type="HOGENOM" id="CLU_054506_2_0_9"/>
<comment type="caution">
    <text evidence="7">The sequence shown here is derived from an EMBL/GenBank/DDBJ whole genome shotgun (WGS) entry which is preliminary data.</text>
</comment>
<dbReference type="SUPFAM" id="SSF46785">
    <property type="entry name" value="Winged helix' DNA-binding domain"/>
    <property type="match status" value="1"/>
</dbReference>
<dbReference type="PANTHER" id="PTHR34294:SF5">
    <property type="entry name" value="CENTRAL GLYCOLYTIC GENES REGULATOR"/>
    <property type="match status" value="1"/>
</dbReference>
<dbReference type="SUPFAM" id="SSF100950">
    <property type="entry name" value="NagB/RpiA/CoA transferase-like"/>
    <property type="match status" value="1"/>
</dbReference>
<evidence type="ECO:0000256" key="2">
    <source>
        <dbReference type="ARBA" id="ARBA00023015"/>
    </source>
</evidence>
<protein>
    <submittedName>
        <fullName evidence="7">Cro/Cl family transcriptional regulator</fullName>
    </submittedName>
</protein>
<dbReference type="GO" id="GO:0003677">
    <property type="term" value="F:DNA binding"/>
    <property type="evidence" value="ECO:0007669"/>
    <property type="project" value="UniProtKB-KW"/>
</dbReference>
<dbReference type="InterPro" id="IPR037171">
    <property type="entry name" value="NagB/RpiA_transferase-like"/>
</dbReference>
<keyword evidence="3" id="KW-0238">DNA-binding</keyword>
<dbReference type="EMBL" id="JXSU01000006">
    <property type="protein sequence ID" value="KIS25217.1"/>
    <property type="molecule type" value="Genomic_DNA"/>
</dbReference>
<accession>A0A0D1BYT1</accession>
<dbReference type="Proteomes" id="UP000032250">
    <property type="component" value="Unassembled WGS sequence"/>
</dbReference>
<dbReference type="Gene3D" id="1.10.10.10">
    <property type="entry name" value="Winged helix-like DNA-binding domain superfamily/Winged helix DNA-binding domain"/>
    <property type="match status" value="1"/>
</dbReference>
<name>A0A0D1BYT1_CLOBO</name>
<dbReference type="PANTHER" id="PTHR34294">
    <property type="entry name" value="TRANSCRIPTIONAL REGULATOR-RELATED"/>
    <property type="match status" value="1"/>
</dbReference>
<keyword evidence="4" id="KW-0804">Transcription</keyword>